<keyword evidence="3" id="KW-0804">Transcription</keyword>
<dbReference type="PANTHER" id="PTHR40661:SF3">
    <property type="entry name" value="FELS-1 PROPHAGE TRANSCRIPTIONAL REGULATOR"/>
    <property type="match status" value="1"/>
</dbReference>
<sequence length="131" mass="14380">MDDETDWYGPEAATFGDRLAAAREAAGMSSEDLAKRLGVKHSTLQGWEADRNEPRANRLQMLSGILNVSIVWLLTGEGDGVDAPGSDHLETSDMRALLTDLRAVQAEMKTTAERVGRLEKRLRQLVREASG</sequence>
<name>A0A1I2BNQ1_9RHOB</name>
<dbReference type="Pfam" id="PF01381">
    <property type="entry name" value="HTH_3"/>
    <property type="match status" value="1"/>
</dbReference>
<dbReference type="InterPro" id="IPR010982">
    <property type="entry name" value="Lambda_DNA-bd_dom_sf"/>
</dbReference>
<dbReference type="SMART" id="SM00530">
    <property type="entry name" value="HTH_XRE"/>
    <property type="match status" value="1"/>
</dbReference>
<keyword evidence="4" id="KW-0175">Coiled coil</keyword>
<dbReference type="GO" id="GO:0003677">
    <property type="term" value="F:DNA binding"/>
    <property type="evidence" value="ECO:0007669"/>
    <property type="project" value="UniProtKB-KW"/>
</dbReference>
<evidence type="ECO:0000256" key="4">
    <source>
        <dbReference type="SAM" id="Coils"/>
    </source>
</evidence>
<reference evidence="6 7" key="1">
    <citation type="submission" date="2016-10" db="EMBL/GenBank/DDBJ databases">
        <authorList>
            <person name="Varghese N."/>
            <person name="Submissions S."/>
        </authorList>
    </citation>
    <scope>NUCLEOTIDE SEQUENCE [LARGE SCALE GENOMIC DNA]</scope>
    <source>
        <strain evidence="7">YIM D21,KCTC 23444,ACCC 10710</strain>
    </source>
</reference>
<protein>
    <submittedName>
        <fullName evidence="6">Helix-turn-helix</fullName>
    </submittedName>
</protein>
<evidence type="ECO:0000256" key="2">
    <source>
        <dbReference type="ARBA" id="ARBA00023125"/>
    </source>
</evidence>
<proteinExistence type="predicted"/>
<dbReference type="CDD" id="cd00093">
    <property type="entry name" value="HTH_XRE"/>
    <property type="match status" value="1"/>
</dbReference>
<keyword evidence="7" id="KW-1185">Reference proteome</keyword>
<dbReference type="InterPro" id="IPR001387">
    <property type="entry name" value="Cro/C1-type_HTH"/>
</dbReference>
<dbReference type="PANTHER" id="PTHR40661">
    <property type="match status" value="1"/>
</dbReference>
<accession>A0A1I2BNQ1</accession>
<keyword evidence="2" id="KW-0238">DNA-binding</keyword>
<dbReference type="PROSITE" id="PS50943">
    <property type="entry name" value="HTH_CROC1"/>
    <property type="match status" value="1"/>
</dbReference>
<gene>
    <name evidence="6" type="ORF">SAMN04515678_11194</name>
</gene>
<evidence type="ECO:0000313" key="6">
    <source>
        <dbReference type="EMBL" id="SFE56923.1"/>
    </source>
</evidence>
<dbReference type="Proteomes" id="UP000325289">
    <property type="component" value="Unassembled WGS sequence"/>
</dbReference>
<organism evidence="6 7">
    <name type="scientific">Roseivivax sediminis</name>
    <dbReference type="NCBI Taxonomy" id="936889"/>
    <lineage>
        <taxon>Bacteria</taxon>
        <taxon>Pseudomonadati</taxon>
        <taxon>Pseudomonadota</taxon>
        <taxon>Alphaproteobacteria</taxon>
        <taxon>Rhodobacterales</taxon>
        <taxon>Roseobacteraceae</taxon>
        <taxon>Roseivivax</taxon>
    </lineage>
</organism>
<dbReference type="RefSeq" id="WP_149757181.1">
    <property type="nucleotide sequence ID" value="NZ_FOMS01000011.1"/>
</dbReference>
<dbReference type="EMBL" id="FOMS01000011">
    <property type="protein sequence ID" value="SFE56923.1"/>
    <property type="molecule type" value="Genomic_DNA"/>
</dbReference>
<dbReference type="OrthoDB" id="5659783at2"/>
<dbReference type="SUPFAM" id="SSF47413">
    <property type="entry name" value="lambda repressor-like DNA-binding domains"/>
    <property type="match status" value="1"/>
</dbReference>
<evidence type="ECO:0000256" key="1">
    <source>
        <dbReference type="ARBA" id="ARBA00023015"/>
    </source>
</evidence>
<evidence type="ECO:0000256" key="3">
    <source>
        <dbReference type="ARBA" id="ARBA00023163"/>
    </source>
</evidence>
<evidence type="ECO:0000259" key="5">
    <source>
        <dbReference type="PROSITE" id="PS50943"/>
    </source>
</evidence>
<keyword evidence="1" id="KW-0805">Transcription regulation</keyword>
<evidence type="ECO:0000313" key="7">
    <source>
        <dbReference type="Proteomes" id="UP000325289"/>
    </source>
</evidence>
<feature type="coiled-coil region" evidence="4">
    <location>
        <begin position="101"/>
        <end position="128"/>
    </location>
</feature>
<feature type="domain" description="HTH cro/C1-type" evidence="5">
    <location>
        <begin position="19"/>
        <end position="73"/>
    </location>
</feature>
<dbReference type="Gene3D" id="1.10.260.40">
    <property type="entry name" value="lambda repressor-like DNA-binding domains"/>
    <property type="match status" value="1"/>
</dbReference>
<dbReference type="AlphaFoldDB" id="A0A1I2BNQ1"/>